<proteinExistence type="predicted"/>
<gene>
    <name evidence="9" type="ORF">H0A36_24500</name>
</gene>
<feature type="transmembrane region" description="Helical" evidence="7">
    <location>
        <begin position="331"/>
        <end position="355"/>
    </location>
</feature>
<evidence type="ECO:0000313" key="9">
    <source>
        <dbReference type="EMBL" id="NYZ69185.1"/>
    </source>
</evidence>
<feature type="transmembrane region" description="Helical" evidence="7">
    <location>
        <begin position="671"/>
        <end position="691"/>
    </location>
</feature>
<feature type="transmembrane region" description="Helical" evidence="7">
    <location>
        <begin position="234"/>
        <end position="252"/>
    </location>
</feature>
<feature type="transmembrane region" description="Helical" evidence="7">
    <location>
        <begin position="743"/>
        <end position="765"/>
    </location>
</feature>
<dbReference type="GO" id="GO:0005886">
    <property type="term" value="C:plasma membrane"/>
    <property type="evidence" value="ECO:0007669"/>
    <property type="project" value="UniProtKB-SubCell"/>
</dbReference>
<evidence type="ECO:0000313" key="10">
    <source>
        <dbReference type="Proteomes" id="UP000569732"/>
    </source>
</evidence>
<evidence type="ECO:0000256" key="1">
    <source>
        <dbReference type="ARBA" id="ARBA00004651"/>
    </source>
</evidence>
<evidence type="ECO:0000259" key="8">
    <source>
        <dbReference type="PROSITE" id="PS50156"/>
    </source>
</evidence>
<feature type="transmembrane region" description="Helical" evidence="7">
    <location>
        <begin position="361"/>
        <end position="392"/>
    </location>
</feature>
<evidence type="ECO:0000256" key="5">
    <source>
        <dbReference type="ARBA" id="ARBA00023136"/>
    </source>
</evidence>
<evidence type="ECO:0000256" key="2">
    <source>
        <dbReference type="ARBA" id="ARBA00022475"/>
    </source>
</evidence>
<dbReference type="PANTHER" id="PTHR33406">
    <property type="entry name" value="MEMBRANE PROTEIN MJ1562-RELATED"/>
    <property type="match status" value="1"/>
</dbReference>
<keyword evidence="3 7" id="KW-0812">Transmembrane</keyword>
<feature type="transmembrane region" description="Helical" evidence="7">
    <location>
        <begin position="413"/>
        <end position="435"/>
    </location>
</feature>
<reference evidence="9 10" key="1">
    <citation type="submission" date="2020-07" db="EMBL/GenBank/DDBJ databases">
        <title>Endozoicomonas sp. nov., isolated from sediment.</title>
        <authorList>
            <person name="Gu T."/>
        </authorList>
    </citation>
    <scope>NUCLEOTIDE SEQUENCE [LARGE SCALE GENOMIC DNA]</scope>
    <source>
        <strain evidence="9 10">SM1973</strain>
    </source>
</reference>
<evidence type="ECO:0000256" key="7">
    <source>
        <dbReference type="SAM" id="Phobius"/>
    </source>
</evidence>
<dbReference type="InterPro" id="IPR000731">
    <property type="entry name" value="SSD"/>
</dbReference>
<comment type="subcellular location">
    <subcellularLocation>
        <location evidence="1">Cell membrane</location>
        <topology evidence="1">Multi-pass membrane protein</topology>
    </subcellularLocation>
</comment>
<keyword evidence="5 7" id="KW-0472">Membrane</keyword>
<dbReference type="InterPro" id="IPR004869">
    <property type="entry name" value="MMPL_dom"/>
</dbReference>
<sequence length="819" mass="89854">MAKFHHPSETEPLLERICFNHRLFLLLVFAVCTLVLGYQLTKLKPETSFMKMIPVEHPFIQNWLKHQDELENLGNSIRIAVVAKEGDIFAADYMETLKQMTDEVFYLRGVDRAGLKSLWTASVRWMEVTEDGFVGGPVIPKGYDGSAAALEELRNNILRSGQIGRLVSNDFKSSIIYVPLFERDPETGEALDYQALSQAIEDKVRNQFAGQGVEIKIIGFAKKVGDLIEGIGSIAYFFAIAIGITLLLLYVYSRCGFSTIIPVICSIVAVIWQLGLLATFGYGLDPYSVLVPFLVFAIGVSHGVQIINAIGLEAATGADPCTAARRAFRSLYIPGMLALISDAIGFLTLYVIDIAVIRDLAVAACIGVAVIILTNLLLLPVIMSYLGVGNVFRERVKAGNATRSKVWDRLSNFAHPVVAPISIVIALVGFGWGWYQSQDLKIGDLDPGAPELHPDSRYNLDNAYITQHYSTSADVLVTMVETAKETCSTYPVMSAIDRYMWAMENVKGVQTAVSLVSVSKLYIKGTNEGNLKWQTLSRNQHVLNSSIRSASGLYNPDCSMAPVLLFLNDHKAETLARVVEATQAFAAENNTDQLKFLLASGNAGIEAATNEVIEDAQYEMLVFVYGVVSILCLITFRSLRAVCCIIIPLALTSLLCQALMAMLGIGIKVATLPVIALGVGIGVDYGIYIYSRLESFLRQGMDLQEAYYNTLRTTGKAVSFTGVTLAIGVGTWIWSPIKFQADMGILLTFMFLWNMVGALWLLPALARFFMRPERMVASPVSQQRTETANEDKSNEAATSSNSSEKSINSMDKSMSSSLT</sequence>
<evidence type="ECO:0000256" key="3">
    <source>
        <dbReference type="ARBA" id="ARBA00022692"/>
    </source>
</evidence>
<feature type="transmembrane region" description="Helical" evidence="7">
    <location>
        <begin position="643"/>
        <end position="665"/>
    </location>
</feature>
<feature type="transmembrane region" description="Helical" evidence="7">
    <location>
        <begin position="618"/>
        <end position="636"/>
    </location>
</feature>
<keyword evidence="10" id="KW-1185">Reference proteome</keyword>
<feature type="compositionally biased region" description="Low complexity" evidence="6">
    <location>
        <begin position="795"/>
        <end position="819"/>
    </location>
</feature>
<name>A0A853IJC8_9GAMM</name>
<dbReference type="Gene3D" id="1.20.1640.10">
    <property type="entry name" value="Multidrug efflux transporter AcrB transmembrane domain"/>
    <property type="match status" value="2"/>
</dbReference>
<dbReference type="RefSeq" id="WP_180571181.1">
    <property type="nucleotide sequence ID" value="NZ_JACCKB010000066.1"/>
</dbReference>
<dbReference type="EMBL" id="JACCKB010000066">
    <property type="protein sequence ID" value="NYZ69185.1"/>
    <property type="molecule type" value="Genomic_DNA"/>
</dbReference>
<feature type="transmembrane region" description="Helical" evidence="7">
    <location>
        <begin position="289"/>
        <end position="310"/>
    </location>
</feature>
<dbReference type="AlphaFoldDB" id="A0A853IJC8"/>
<protein>
    <submittedName>
        <fullName evidence="9">RND family transporter</fullName>
    </submittedName>
</protein>
<dbReference type="Pfam" id="PF03176">
    <property type="entry name" value="MMPL"/>
    <property type="match status" value="2"/>
</dbReference>
<feature type="domain" description="SSD" evidence="8">
    <location>
        <begin position="263"/>
        <end position="385"/>
    </location>
</feature>
<accession>A0A853IJC8</accession>
<keyword evidence="2" id="KW-1003">Cell membrane</keyword>
<dbReference type="SUPFAM" id="SSF82866">
    <property type="entry name" value="Multidrug efflux transporter AcrB transmembrane domain"/>
    <property type="match status" value="2"/>
</dbReference>
<evidence type="ECO:0000256" key="6">
    <source>
        <dbReference type="SAM" id="MobiDB-lite"/>
    </source>
</evidence>
<feature type="transmembrane region" description="Helical" evidence="7">
    <location>
        <begin position="259"/>
        <end position="283"/>
    </location>
</feature>
<organism evidence="9 10">
    <name type="scientific">Spartinivicinus marinus</name>
    <dbReference type="NCBI Taxonomy" id="2994442"/>
    <lineage>
        <taxon>Bacteria</taxon>
        <taxon>Pseudomonadati</taxon>
        <taxon>Pseudomonadota</taxon>
        <taxon>Gammaproteobacteria</taxon>
        <taxon>Oceanospirillales</taxon>
        <taxon>Zooshikellaceae</taxon>
        <taxon>Spartinivicinus</taxon>
    </lineage>
</organism>
<feature type="transmembrane region" description="Helical" evidence="7">
    <location>
        <begin position="23"/>
        <end position="41"/>
    </location>
</feature>
<dbReference type="Proteomes" id="UP000569732">
    <property type="component" value="Unassembled WGS sequence"/>
</dbReference>
<comment type="caution">
    <text evidence="9">The sequence shown here is derived from an EMBL/GenBank/DDBJ whole genome shotgun (WGS) entry which is preliminary data.</text>
</comment>
<evidence type="ECO:0000256" key="4">
    <source>
        <dbReference type="ARBA" id="ARBA00022989"/>
    </source>
</evidence>
<dbReference type="InterPro" id="IPR050545">
    <property type="entry name" value="Mycobact_MmpL"/>
</dbReference>
<keyword evidence="4 7" id="KW-1133">Transmembrane helix</keyword>
<dbReference type="PROSITE" id="PS50156">
    <property type="entry name" value="SSD"/>
    <property type="match status" value="1"/>
</dbReference>
<feature type="region of interest" description="Disordered" evidence="6">
    <location>
        <begin position="779"/>
        <end position="819"/>
    </location>
</feature>
<dbReference type="PANTHER" id="PTHR33406:SF10">
    <property type="entry name" value="SSD DOMAIN-CONTAINING PROTEIN"/>
    <property type="match status" value="1"/>
</dbReference>
<feature type="transmembrane region" description="Helical" evidence="7">
    <location>
        <begin position="717"/>
        <end position="737"/>
    </location>
</feature>